<evidence type="ECO:0000256" key="1">
    <source>
        <dbReference type="ARBA" id="ARBA00004651"/>
    </source>
</evidence>
<dbReference type="InterPro" id="IPR003594">
    <property type="entry name" value="HATPase_dom"/>
</dbReference>
<comment type="caution">
    <text evidence="9">The sequence shown here is derived from an EMBL/GenBank/DDBJ whole genome shotgun (WGS) entry which is preliminary data.</text>
</comment>
<organism evidence="9 10">
    <name type="scientific">Metabacillus bambusae</name>
    <dbReference type="NCBI Taxonomy" id="2795218"/>
    <lineage>
        <taxon>Bacteria</taxon>
        <taxon>Bacillati</taxon>
        <taxon>Bacillota</taxon>
        <taxon>Bacilli</taxon>
        <taxon>Bacillales</taxon>
        <taxon>Bacillaceae</taxon>
        <taxon>Metabacillus</taxon>
    </lineage>
</organism>
<dbReference type="PROSITE" id="PS50885">
    <property type="entry name" value="HAMP"/>
    <property type="match status" value="1"/>
</dbReference>
<dbReference type="Proteomes" id="UP000663981">
    <property type="component" value="Unassembled WGS sequence"/>
</dbReference>
<proteinExistence type="predicted"/>
<dbReference type="CDD" id="cd06225">
    <property type="entry name" value="HAMP"/>
    <property type="match status" value="1"/>
</dbReference>
<dbReference type="GO" id="GO:0016301">
    <property type="term" value="F:kinase activity"/>
    <property type="evidence" value="ECO:0007669"/>
    <property type="project" value="UniProtKB-KW"/>
</dbReference>
<keyword evidence="10" id="KW-1185">Reference proteome</keyword>
<keyword evidence="6 7" id="KW-0472">Membrane</keyword>
<dbReference type="PANTHER" id="PTHR34220:SF7">
    <property type="entry name" value="SENSOR HISTIDINE KINASE YPDA"/>
    <property type="match status" value="1"/>
</dbReference>
<dbReference type="SUPFAM" id="SSF55874">
    <property type="entry name" value="ATPase domain of HSP90 chaperone/DNA topoisomerase II/histidine kinase"/>
    <property type="match status" value="1"/>
</dbReference>
<accession>A0ABS3MXY0</accession>
<evidence type="ECO:0000256" key="3">
    <source>
        <dbReference type="ARBA" id="ARBA00022553"/>
    </source>
</evidence>
<evidence type="ECO:0000256" key="4">
    <source>
        <dbReference type="ARBA" id="ARBA00022679"/>
    </source>
</evidence>
<comment type="subcellular location">
    <subcellularLocation>
        <location evidence="1">Cell membrane</location>
        <topology evidence="1">Multi-pass membrane protein</topology>
    </subcellularLocation>
</comment>
<dbReference type="RefSeq" id="WP_207975342.1">
    <property type="nucleotide sequence ID" value="NZ_JAGDEL010000002.1"/>
</dbReference>
<dbReference type="EMBL" id="JAGDEL010000002">
    <property type="protein sequence ID" value="MBO1510700.1"/>
    <property type="molecule type" value="Genomic_DNA"/>
</dbReference>
<evidence type="ECO:0000313" key="10">
    <source>
        <dbReference type="Proteomes" id="UP000663981"/>
    </source>
</evidence>
<dbReference type="Gene3D" id="3.30.565.10">
    <property type="entry name" value="Histidine kinase-like ATPase, C-terminal domain"/>
    <property type="match status" value="1"/>
</dbReference>
<dbReference type="Pfam" id="PF02518">
    <property type="entry name" value="HATPase_c"/>
    <property type="match status" value="1"/>
</dbReference>
<keyword evidence="5 9" id="KW-0418">Kinase</keyword>
<keyword evidence="7" id="KW-1133">Transmembrane helix</keyword>
<dbReference type="InterPro" id="IPR010559">
    <property type="entry name" value="Sig_transdc_His_kin_internal"/>
</dbReference>
<protein>
    <submittedName>
        <fullName evidence="9">Sensor histidine kinase</fullName>
    </submittedName>
</protein>
<evidence type="ECO:0000256" key="2">
    <source>
        <dbReference type="ARBA" id="ARBA00022475"/>
    </source>
</evidence>
<dbReference type="InterPro" id="IPR003660">
    <property type="entry name" value="HAMP_dom"/>
</dbReference>
<keyword evidence="2" id="KW-1003">Cell membrane</keyword>
<evidence type="ECO:0000256" key="5">
    <source>
        <dbReference type="ARBA" id="ARBA00022777"/>
    </source>
</evidence>
<keyword evidence="7" id="KW-0812">Transmembrane</keyword>
<evidence type="ECO:0000313" key="9">
    <source>
        <dbReference type="EMBL" id="MBO1510700.1"/>
    </source>
</evidence>
<gene>
    <name evidence="9" type="ORF">I7822_03225</name>
</gene>
<dbReference type="InterPro" id="IPR050640">
    <property type="entry name" value="Bact_2-comp_sensor_kinase"/>
</dbReference>
<dbReference type="Gene3D" id="6.10.340.10">
    <property type="match status" value="1"/>
</dbReference>
<name>A0ABS3MXY0_9BACI</name>
<feature type="transmembrane region" description="Helical" evidence="7">
    <location>
        <begin position="21"/>
        <end position="44"/>
    </location>
</feature>
<reference evidence="9 10" key="1">
    <citation type="submission" date="2021-03" db="EMBL/GenBank/DDBJ databases">
        <title>Whole genome sequence of Metabacillus bambusae BG109.</title>
        <authorList>
            <person name="Jeong J.W."/>
        </authorList>
    </citation>
    <scope>NUCLEOTIDE SEQUENCE [LARGE SCALE GENOMIC DNA]</scope>
    <source>
        <strain evidence="9 10">BG109</strain>
    </source>
</reference>
<evidence type="ECO:0000256" key="6">
    <source>
        <dbReference type="ARBA" id="ARBA00023136"/>
    </source>
</evidence>
<feature type="transmembrane region" description="Helical" evidence="7">
    <location>
        <begin position="303"/>
        <end position="325"/>
    </location>
</feature>
<evidence type="ECO:0000259" key="8">
    <source>
        <dbReference type="PROSITE" id="PS50885"/>
    </source>
</evidence>
<dbReference type="InterPro" id="IPR036890">
    <property type="entry name" value="HATPase_C_sf"/>
</dbReference>
<dbReference type="PANTHER" id="PTHR34220">
    <property type="entry name" value="SENSOR HISTIDINE KINASE YPDA"/>
    <property type="match status" value="1"/>
</dbReference>
<evidence type="ECO:0000256" key="7">
    <source>
        <dbReference type="SAM" id="Phobius"/>
    </source>
</evidence>
<dbReference type="Pfam" id="PF06580">
    <property type="entry name" value="His_kinase"/>
    <property type="match status" value="1"/>
</dbReference>
<keyword evidence="4" id="KW-0808">Transferase</keyword>
<sequence>MKTNLKKILYLFRPRKIRNKYFLFMILLSIPPLFILGLISFNIAKNTLVENQVQNAQEHLKTSSDVADLLFKNIIKMERFISWNDSIRQELVESVEIGGQKEIGEDTKERLRDLISTYLIETEDIDSVCLFDQEFNSVCYGSSKSIGASDRKGTHQYISLTNWYRDSVEANGKPLFYSYNVLTSDSNTFSSVKLLKDPHELFEQKTIGLLVVNIKKSMFTKVFEENEESNFVILDHDLYSINPLYYYPPTFRSEIMTNQDKASFLKELKSENYIVNSYTNRTTGWDLMLLRKEKELLKESNKIGLITGIIAFFIALIALLLSFILSGRLTRPLHQLKSLVAGGAKELYNFEVPPDKDEIGAISETFNQMNVKTKELSDRLIRSELKEREAELRALQAQIKPHFLYNTLDSIYWMATLQNNPEIAKMAYSLSKSFKLSLNSGKELIPVSKELEHINHYMTIQNLRYNGRFRYIEQVDSELMEIEILKLLIQPLVENAIYHGLEPKEGEGTIYVKGKLNDNLVTFIVEDDGIGIKDLKVIDKGYGLKNVRERLTLFYGSNSKFLITSEVNKGTKVEFRFFLSRGEE</sequence>
<feature type="domain" description="HAMP" evidence="8">
    <location>
        <begin position="327"/>
        <end position="378"/>
    </location>
</feature>
<keyword evidence="3" id="KW-0597">Phosphoprotein</keyword>